<keyword evidence="4" id="KW-0472">Membrane</keyword>
<feature type="transmembrane region" description="Helical" evidence="4">
    <location>
        <begin position="267"/>
        <end position="288"/>
    </location>
</feature>
<evidence type="ECO:0000256" key="4">
    <source>
        <dbReference type="SAM" id="Phobius"/>
    </source>
</evidence>
<dbReference type="Pfam" id="PF22588">
    <property type="entry name" value="dCache_1_like"/>
    <property type="match status" value="1"/>
</dbReference>
<protein>
    <recommendedName>
        <fullName evidence="1">diguanylate cyclase</fullName>
        <ecNumber evidence="1">2.7.7.65</ecNumber>
    </recommendedName>
</protein>
<dbReference type="PANTHER" id="PTHR45138:SF9">
    <property type="entry name" value="DIGUANYLATE CYCLASE DGCM-RELATED"/>
    <property type="match status" value="1"/>
</dbReference>
<keyword evidence="4" id="KW-1133">Transmembrane helix</keyword>
<dbReference type="SMART" id="SM00267">
    <property type="entry name" value="GGDEF"/>
    <property type="match status" value="1"/>
</dbReference>
<dbReference type="CDD" id="cd01949">
    <property type="entry name" value="GGDEF"/>
    <property type="match status" value="1"/>
</dbReference>
<dbReference type="InterPro" id="IPR043128">
    <property type="entry name" value="Rev_trsase/Diguanyl_cyclase"/>
</dbReference>
<feature type="domain" description="GGDEF" evidence="5">
    <location>
        <begin position="349"/>
        <end position="487"/>
    </location>
</feature>
<evidence type="ECO:0000256" key="3">
    <source>
        <dbReference type="SAM" id="Coils"/>
    </source>
</evidence>
<dbReference type="CDD" id="cd12915">
    <property type="entry name" value="PDC2_DGC_like"/>
    <property type="match status" value="1"/>
</dbReference>
<keyword evidence="6" id="KW-0808">Transferase</keyword>
<dbReference type="RefSeq" id="WP_402701281.1">
    <property type="nucleotide sequence ID" value="NZ_JBIUZV010000007.1"/>
</dbReference>
<evidence type="ECO:0000256" key="1">
    <source>
        <dbReference type="ARBA" id="ARBA00012528"/>
    </source>
</evidence>
<feature type="coiled-coil region" evidence="3">
    <location>
        <begin position="294"/>
        <end position="321"/>
    </location>
</feature>
<dbReference type="Pfam" id="PF00990">
    <property type="entry name" value="GGDEF"/>
    <property type="match status" value="1"/>
</dbReference>
<evidence type="ECO:0000313" key="7">
    <source>
        <dbReference type="Proteomes" id="UP001617427"/>
    </source>
</evidence>
<accession>A0ABW8F0X7</accession>
<dbReference type="PANTHER" id="PTHR45138">
    <property type="entry name" value="REGULATORY COMPONENTS OF SENSORY TRANSDUCTION SYSTEM"/>
    <property type="match status" value="1"/>
</dbReference>
<sequence length="492" mass="54553">MAITLLHGWQSWSARHSDLDNARIASGNMAKALSQHANDAFQAIDGLLLNVTDRVSALGMGSPLVMEMAPLLHRLSEEMPELDGLLICDELGYWVVNSSGESHLDGNNSDRPYFIYHRDHDERTPLIGAVLRSRSTNRWVIPISRRINHRDGSFAGVALATIDLAYFTRFYSTFDVGTKGSIGLLLRNGTLLTRQPFDDKLINRDFSDSPLFRQLLPAAPNGSVANNSRIDGVRRLFSYQAIKKYPVVVTVALSEDDVLADWYQETLVYSMGVLILLLMIATFGWRLIGQIELRLQAELKALKAKDELQELNRTLEMLAHRDGLTGLANRRHFDDMLEKEYRRACRGGGPLSLVLIDVDFFKQYNDIYGHQAGDECLRQIGKVLKGMERRPADLAVRYGGEEMLLLLPDTDEAGAAQMAETIRAGIQALGIVHSANPAGVVTVSAGVNSILPGRQHIPPIDELVGQADAALYEAKRGGRNQVRQARQMPDTA</sequence>
<dbReference type="PROSITE" id="PS50887">
    <property type="entry name" value="GGDEF"/>
    <property type="match status" value="1"/>
</dbReference>
<reference evidence="6 7" key="1">
    <citation type="submission" date="2024-10" db="EMBL/GenBank/DDBJ databases">
        <title>The Natural Products Discovery Center: Release of the First 8490 Sequenced Strains for Exploring Actinobacteria Biosynthetic Diversity.</title>
        <authorList>
            <person name="Kalkreuter E."/>
            <person name="Kautsar S.A."/>
            <person name="Yang D."/>
            <person name="Bader C.D."/>
            <person name="Teijaro C.N."/>
            <person name="Fluegel L."/>
            <person name="Davis C.M."/>
            <person name="Simpson J.R."/>
            <person name="Lauterbach L."/>
            <person name="Steele A.D."/>
            <person name="Gui C."/>
            <person name="Meng S."/>
            <person name="Li G."/>
            <person name="Viehrig K."/>
            <person name="Ye F."/>
            <person name="Su P."/>
            <person name="Kiefer A.F."/>
            <person name="Nichols A."/>
            <person name="Cepeda A.J."/>
            <person name="Yan W."/>
            <person name="Fan B."/>
            <person name="Jiang Y."/>
            <person name="Adhikari A."/>
            <person name="Zheng C.-J."/>
            <person name="Schuster L."/>
            <person name="Cowan T.M."/>
            <person name="Smanski M.J."/>
            <person name="Chevrette M.G."/>
            <person name="De Carvalho L.P.S."/>
            <person name="Shen B."/>
        </authorList>
    </citation>
    <scope>NUCLEOTIDE SEQUENCE [LARGE SCALE GENOMIC DNA]</scope>
    <source>
        <strain evidence="6 7">NPDC087045</strain>
    </source>
</reference>
<dbReference type="InterPro" id="IPR054327">
    <property type="entry name" value="His-kinase-like_sensor"/>
</dbReference>
<dbReference type="InterPro" id="IPR029787">
    <property type="entry name" value="Nucleotide_cyclase"/>
</dbReference>
<dbReference type="GO" id="GO:0052621">
    <property type="term" value="F:diguanylate cyclase activity"/>
    <property type="evidence" value="ECO:0007669"/>
    <property type="project" value="UniProtKB-EC"/>
</dbReference>
<comment type="catalytic activity">
    <reaction evidence="2">
        <text>2 GTP = 3',3'-c-di-GMP + 2 diphosphate</text>
        <dbReference type="Rhea" id="RHEA:24898"/>
        <dbReference type="ChEBI" id="CHEBI:33019"/>
        <dbReference type="ChEBI" id="CHEBI:37565"/>
        <dbReference type="ChEBI" id="CHEBI:58805"/>
        <dbReference type="EC" id="2.7.7.65"/>
    </reaction>
</comment>
<dbReference type="InterPro" id="IPR000160">
    <property type="entry name" value="GGDEF_dom"/>
</dbReference>
<organism evidence="6 7">
    <name type="scientific">Herbaspirillum chlorophenolicum</name>
    <dbReference type="NCBI Taxonomy" id="211589"/>
    <lineage>
        <taxon>Bacteria</taxon>
        <taxon>Pseudomonadati</taxon>
        <taxon>Pseudomonadota</taxon>
        <taxon>Betaproteobacteria</taxon>
        <taxon>Burkholderiales</taxon>
        <taxon>Oxalobacteraceae</taxon>
        <taxon>Herbaspirillum</taxon>
    </lineage>
</organism>
<dbReference type="NCBIfam" id="TIGR00254">
    <property type="entry name" value="GGDEF"/>
    <property type="match status" value="1"/>
</dbReference>
<comment type="caution">
    <text evidence="6">The sequence shown here is derived from an EMBL/GenBank/DDBJ whole genome shotgun (WGS) entry which is preliminary data.</text>
</comment>
<gene>
    <name evidence="6" type="ORF">ACIPEN_13970</name>
</gene>
<evidence type="ECO:0000313" key="6">
    <source>
        <dbReference type="EMBL" id="MFJ3046933.1"/>
    </source>
</evidence>
<dbReference type="EC" id="2.7.7.65" evidence="1"/>
<dbReference type="Proteomes" id="UP001617427">
    <property type="component" value="Unassembled WGS sequence"/>
</dbReference>
<dbReference type="CDD" id="cd12914">
    <property type="entry name" value="PDC1_DGC_like"/>
    <property type="match status" value="1"/>
</dbReference>
<evidence type="ECO:0000259" key="5">
    <source>
        <dbReference type="PROSITE" id="PS50887"/>
    </source>
</evidence>
<evidence type="ECO:0000256" key="2">
    <source>
        <dbReference type="ARBA" id="ARBA00034247"/>
    </source>
</evidence>
<keyword evidence="7" id="KW-1185">Reference proteome</keyword>
<dbReference type="EMBL" id="JBIUZV010000007">
    <property type="protein sequence ID" value="MFJ3046933.1"/>
    <property type="molecule type" value="Genomic_DNA"/>
</dbReference>
<proteinExistence type="predicted"/>
<keyword evidence="3" id="KW-0175">Coiled coil</keyword>
<dbReference type="Gene3D" id="3.30.70.270">
    <property type="match status" value="1"/>
</dbReference>
<keyword evidence="6" id="KW-0548">Nucleotidyltransferase</keyword>
<keyword evidence="4" id="KW-0812">Transmembrane</keyword>
<dbReference type="SUPFAM" id="SSF55073">
    <property type="entry name" value="Nucleotide cyclase"/>
    <property type="match status" value="1"/>
</dbReference>
<dbReference type="Gene3D" id="3.30.450.20">
    <property type="entry name" value="PAS domain"/>
    <property type="match status" value="2"/>
</dbReference>
<name>A0ABW8F0X7_9BURK</name>
<dbReference type="InterPro" id="IPR050469">
    <property type="entry name" value="Diguanylate_Cyclase"/>
</dbReference>